<evidence type="ECO:0000313" key="14">
    <source>
        <dbReference type="Proteomes" id="UP000007799"/>
    </source>
</evidence>
<dbReference type="OrthoDB" id="5411773at2759"/>
<feature type="compositionally biased region" description="Low complexity" evidence="11">
    <location>
        <begin position="233"/>
        <end position="242"/>
    </location>
</feature>
<feature type="binding site" evidence="8">
    <location>
        <position position="218"/>
    </location>
    <ligand>
        <name>Zn(2+)</name>
        <dbReference type="ChEBI" id="CHEBI:29105"/>
        <label>2</label>
    </ligand>
</feature>
<comment type="domain">
    <text evidence="10">The PHD-type zinc finger mediates the binding to H3K4me3.</text>
</comment>
<dbReference type="EMBL" id="GL832976">
    <property type="protein sequence ID" value="EGD77053.1"/>
    <property type="molecule type" value="Genomic_DNA"/>
</dbReference>
<feature type="site" description="Histone H3K4me3 binding" evidence="7">
    <location>
        <position position="189"/>
    </location>
</feature>
<dbReference type="InterPro" id="IPR028651">
    <property type="entry name" value="ING_fam"/>
</dbReference>
<name>F2UIK4_SALR5</name>
<keyword evidence="5 8" id="KW-0862">Zinc</keyword>
<feature type="binding site" evidence="8">
    <location>
        <position position="175"/>
    </location>
    <ligand>
        <name>Zn(2+)</name>
        <dbReference type="ChEBI" id="CHEBI:29105"/>
        <label>1</label>
    </ligand>
</feature>
<dbReference type="FunCoup" id="F2UIK4">
    <property type="interactions" value="1328"/>
</dbReference>
<dbReference type="Proteomes" id="UP000007799">
    <property type="component" value="Unassembled WGS sequence"/>
</dbReference>
<feature type="region of interest" description="Disordered" evidence="11">
    <location>
        <begin position="226"/>
        <end position="252"/>
    </location>
</feature>
<feature type="binding site" evidence="8">
    <location>
        <position position="188"/>
    </location>
    <ligand>
        <name>Zn(2+)</name>
        <dbReference type="ChEBI" id="CHEBI:29105"/>
        <label>2</label>
    </ligand>
</feature>
<protein>
    <recommendedName>
        <fullName evidence="10">Inhibitor of growth protein</fullName>
    </recommendedName>
</protein>
<accession>F2UIK4</accession>
<dbReference type="InterPro" id="IPR019786">
    <property type="entry name" value="Zinc_finger_PHD-type_CS"/>
</dbReference>
<dbReference type="RefSeq" id="XP_004990893.1">
    <property type="nucleotide sequence ID" value="XM_004990836.1"/>
</dbReference>
<dbReference type="GeneID" id="16071456"/>
<keyword evidence="4 9" id="KW-0863">Zinc-finger</keyword>
<dbReference type="AlphaFoldDB" id="F2UIK4"/>
<keyword evidence="6 10" id="KW-0539">Nucleus</keyword>
<evidence type="ECO:0000256" key="3">
    <source>
        <dbReference type="ARBA" id="ARBA00022723"/>
    </source>
</evidence>
<dbReference type="PANTHER" id="PTHR10333">
    <property type="entry name" value="INHIBITOR OF GROWTH PROTEIN"/>
    <property type="match status" value="1"/>
</dbReference>
<comment type="subcellular location">
    <subcellularLocation>
        <location evidence="1 10">Nucleus</location>
    </subcellularLocation>
</comment>
<dbReference type="InParanoid" id="F2UIK4"/>
<dbReference type="Gene3D" id="3.30.40.10">
    <property type="entry name" value="Zinc/RING finger domain, C3HC4 (zinc finger)"/>
    <property type="match status" value="1"/>
</dbReference>
<dbReference type="PROSITE" id="PS01359">
    <property type="entry name" value="ZF_PHD_1"/>
    <property type="match status" value="1"/>
</dbReference>
<feature type="binding site" evidence="8">
    <location>
        <position position="193"/>
    </location>
    <ligand>
        <name>Zn(2+)</name>
        <dbReference type="ChEBI" id="CHEBI:29105"/>
        <label>2</label>
    </ligand>
</feature>
<dbReference type="eggNOG" id="KOG1973">
    <property type="taxonomic scope" value="Eukaryota"/>
</dbReference>
<keyword evidence="14" id="KW-1185">Reference proteome</keyword>
<evidence type="ECO:0000256" key="10">
    <source>
        <dbReference type="RuleBase" id="RU361213"/>
    </source>
</evidence>
<keyword evidence="10" id="KW-0156">Chromatin regulator</keyword>
<dbReference type="OMA" id="QPKGKWF"/>
<dbReference type="Gene3D" id="6.10.140.1740">
    <property type="match status" value="1"/>
</dbReference>
<evidence type="ECO:0000259" key="12">
    <source>
        <dbReference type="PROSITE" id="PS50016"/>
    </source>
</evidence>
<evidence type="ECO:0000256" key="11">
    <source>
        <dbReference type="SAM" id="MobiDB-lite"/>
    </source>
</evidence>
<dbReference type="InterPro" id="IPR024610">
    <property type="entry name" value="ING_N_histone-binding"/>
</dbReference>
<feature type="binding site" evidence="8">
    <location>
        <position position="215"/>
    </location>
    <ligand>
        <name>Zn(2+)</name>
        <dbReference type="ChEBI" id="CHEBI:29105"/>
        <label>2</label>
    </ligand>
</feature>
<dbReference type="SMART" id="SM01408">
    <property type="entry name" value="ING"/>
    <property type="match status" value="1"/>
</dbReference>
<organism evidence="14">
    <name type="scientific">Salpingoeca rosetta (strain ATCC 50818 / BSB-021)</name>
    <dbReference type="NCBI Taxonomy" id="946362"/>
    <lineage>
        <taxon>Eukaryota</taxon>
        <taxon>Choanoflagellata</taxon>
        <taxon>Craspedida</taxon>
        <taxon>Salpingoecidae</taxon>
        <taxon>Salpingoeca</taxon>
    </lineage>
</organism>
<evidence type="ECO:0000256" key="4">
    <source>
        <dbReference type="ARBA" id="ARBA00022771"/>
    </source>
</evidence>
<evidence type="ECO:0000256" key="9">
    <source>
        <dbReference type="PROSITE-ProRule" id="PRU00146"/>
    </source>
</evidence>
<dbReference type="SMART" id="SM00249">
    <property type="entry name" value="PHD"/>
    <property type="match status" value="1"/>
</dbReference>
<dbReference type="GO" id="GO:0005634">
    <property type="term" value="C:nucleus"/>
    <property type="evidence" value="ECO:0007669"/>
    <property type="project" value="UniProtKB-SubCell"/>
</dbReference>
<feature type="binding site" evidence="8">
    <location>
        <position position="202"/>
    </location>
    <ligand>
        <name>Zn(2+)</name>
        <dbReference type="ChEBI" id="CHEBI:29105"/>
        <label>1</label>
    </ligand>
</feature>
<evidence type="ECO:0000256" key="6">
    <source>
        <dbReference type="ARBA" id="ARBA00023242"/>
    </source>
</evidence>
<feature type="binding site" evidence="8">
    <location>
        <position position="177"/>
    </location>
    <ligand>
        <name>Zn(2+)</name>
        <dbReference type="ChEBI" id="CHEBI:29105"/>
        <label>1</label>
    </ligand>
</feature>
<dbReference type="InterPro" id="IPR019787">
    <property type="entry name" value="Znf_PHD-finger"/>
</dbReference>
<evidence type="ECO:0000256" key="8">
    <source>
        <dbReference type="PIRSR" id="PIRSR628651-51"/>
    </source>
</evidence>
<evidence type="ECO:0000256" key="2">
    <source>
        <dbReference type="ARBA" id="ARBA00010210"/>
    </source>
</evidence>
<feature type="region of interest" description="Disordered" evidence="11">
    <location>
        <begin position="145"/>
        <end position="164"/>
    </location>
</feature>
<reference evidence="13" key="1">
    <citation type="submission" date="2009-08" db="EMBL/GenBank/DDBJ databases">
        <title>Annotation of Salpingoeca rosetta.</title>
        <authorList>
            <consortium name="The Broad Institute Genome Sequencing Platform"/>
            <person name="Russ C."/>
            <person name="Cuomo C."/>
            <person name="Burger G."/>
            <person name="Gray M.W."/>
            <person name="Holland P.W.H."/>
            <person name="King N."/>
            <person name="Lang F.B.F."/>
            <person name="Roger A.J."/>
            <person name="Ruiz-Trillo I."/>
            <person name="Young S.K."/>
            <person name="Zeng Q."/>
            <person name="Gargeya S."/>
            <person name="Alvarado L."/>
            <person name="Berlin A."/>
            <person name="Chapman S.B."/>
            <person name="Chen Z."/>
            <person name="Freedman E."/>
            <person name="Gellesch M."/>
            <person name="Goldberg J."/>
            <person name="Griggs A."/>
            <person name="Gujja S."/>
            <person name="Heilman E."/>
            <person name="Heiman D."/>
            <person name="Howarth C."/>
            <person name="Mehta T."/>
            <person name="Neiman D."/>
            <person name="Pearson M."/>
            <person name="Roberts A."/>
            <person name="Saif S."/>
            <person name="Shea T."/>
            <person name="Shenoy N."/>
            <person name="Sisk P."/>
            <person name="Stolte C."/>
            <person name="Sykes S."/>
            <person name="White J."/>
            <person name="Yandava C."/>
            <person name="Haas B."/>
            <person name="Nusbaum C."/>
            <person name="Birren B."/>
        </authorList>
    </citation>
    <scope>NUCLEOTIDE SEQUENCE [LARGE SCALE GENOMIC DNA]</scope>
    <source>
        <strain evidence="13">ATCC 50818</strain>
    </source>
</reference>
<comment type="similarity">
    <text evidence="2 10">Belongs to the ING family.</text>
</comment>
<feature type="site" description="Histone H3K4me3 binding" evidence="7">
    <location>
        <position position="197"/>
    </location>
</feature>
<evidence type="ECO:0000256" key="7">
    <source>
        <dbReference type="PIRSR" id="PIRSR628651-50"/>
    </source>
</evidence>
<dbReference type="STRING" id="946362.F2UIK4"/>
<dbReference type="InterPro" id="IPR013083">
    <property type="entry name" value="Znf_RING/FYVE/PHD"/>
</dbReference>
<feature type="site" description="Histone H3K4me3 binding" evidence="7">
    <location>
        <position position="174"/>
    </location>
</feature>
<feature type="domain" description="PHD-type" evidence="12">
    <location>
        <begin position="172"/>
        <end position="221"/>
    </location>
</feature>
<comment type="subunit">
    <text evidence="10">Component of an histone acetyltransferase complex. Interacts with H3K4me3 and to a lesser extent with H3K4me2.</text>
</comment>
<dbReference type="GO" id="GO:0008270">
    <property type="term" value="F:zinc ion binding"/>
    <property type="evidence" value="ECO:0007669"/>
    <property type="project" value="UniProtKB-KW"/>
</dbReference>
<sequence>MAMVFLHDFLELNDEFSQEFKDMLKKIGDVDAEHQDHMDSARQAAEKFFKDAPKLPAEEEEARVKTWLNQLLEAKKLCQDKKAMAQHAGARLDKLLKHLDGKLLDFEKELEASNPGCTVKLKEQSLLLDTEESPYLVAKGRGYLSRGRSSMTPRKTQARKAETAAAEEEDSTLYCICRQLSHGDMIGCDNDNCEIQWFHLPCVGLTVAPEGSWYCPMCLRDMQLAAEKKKKQQQQQQQQQQQSGEPKRKKRK</sequence>
<dbReference type="SUPFAM" id="SSF57903">
    <property type="entry name" value="FYVE/PHD zinc finger"/>
    <property type="match status" value="1"/>
</dbReference>
<feature type="site" description="Histone H3K4me3 binding" evidence="7">
    <location>
        <position position="185"/>
    </location>
</feature>
<dbReference type="KEGG" id="sre:PTSG_07394"/>
<dbReference type="InterPro" id="IPR011011">
    <property type="entry name" value="Znf_FYVE_PHD"/>
</dbReference>
<dbReference type="PROSITE" id="PS50016">
    <property type="entry name" value="ZF_PHD_2"/>
    <property type="match status" value="1"/>
</dbReference>
<dbReference type="CDD" id="cd15505">
    <property type="entry name" value="PHD_ING"/>
    <property type="match status" value="1"/>
</dbReference>
<dbReference type="InterPro" id="IPR001965">
    <property type="entry name" value="Znf_PHD"/>
</dbReference>
<dbReference type="GO" id="GO:0006325">
    <property type="term" value="P:chromatin organization"/>
    <property type="evidence" value="ECO:0007669"/>
    <property type="project" value="UniProtKB-KW"/>
</dbReference>
<dbReference type="Pfam" id="PF12998">
    <property type="entry name" value="ING"/>
    <property type="match status" value="1"/>
</dbReference>
<keyword evidence="3 8" id="KW-0479">Metal-binding</keyword>
<proteinExistence type="inferred from homology"/>
<gene>
    <name evidence="13" type="ORF">PTSG_07394</name>
</gene>
<evidence type="ECO:0000313" key="13">
    <source>
        <dbReference type="EMBL" id="EGD77053.1"/>
    </source>
</evidence>
<comment type="function">
    <text evidence="10">Component of an histone acetyltransferase complex.</text>
</comment>
<feature type="binding site" evidence="8">
    <location>
        <position position="199"/>
    </location>
    <ligand>
        <name>Zn(2+)</name>
        <dbReference type="ChEBI" id="CHEBI:29105"/>
        <label>1</label>
    </ligand>
</feature>
<evidence type="ECO:0000256" key="5">
    <source>
        <dbReference type="ARBA" id="ARBA00022833"/>
    </source>
</evidence>
<evidence type="ECO:0000256" key="1">
    <source>
        <dbReference type="ARBA" id="ARBA00004123"/>
    </source>
</evidence>